<evidence type="ECO:0000256" key="4">
    <source>
        <dbReference type="ARBA" id="ARBA00022741"/>
    </source>
</evidence>
<reference evidence="11 12" key="1">
    <citation type="submission" date="2019-12" db="EMBL/GenBank/DDBJ databases">
        <authorList>
            <person name="Scholz U."/>
            <person name="Mascher M."/>
            <person name="Fiebig A."/>
        </authorList>
    </citation>
    <scope>NUCLEOTIDE SEQUENCE</scope>
</reference>
<dbReference type="Gene3D" id="3.80.10.10">
    <property type="entry name" value="Ribonuclease Inhibitor"/>
    <property type="match status" value="1"/>
</dbReference>
<evidence type="ECO:0000259" key="9">
    <source>
        <dbReference type="Pfam" id="PF23559"/>
    </source>
</evidence>
<keyword evidence="12" id="KW-1185">Reference proteome</keyword>
<dbReference type="Gene3D" id="1.10.10.10">
    <property type="entry name" value="Winged helix-like DNA-binding domain superfamily/Winged helix DNA-binding domain"/>
    <property type="match status" value="1"/>
</dbReference>
<dbReference type="Proteomes" id="UP001189122">
    <property type="component" value="Unassembled WGS sequence"/>
</dbReference>
<dbReference type="GO" id="GO:0005524">
    <property type="term" value="F:ATP binding"/>
    <property type="evidence" value="ECO:0007669"/>
    <property type="project" value="UniProtKB-KW"/>
</dbReference>
<gene>
    <name evidence="11" type="ORF">SI7747_01000609</name>
</gene>
<keyword evidence="5" id="KW-0611">Plant defense</keyword>
<dbReference type="AlphaFoldDB" id="A0A7I8I8Q8"/>
<proteinExistence type="inferred from homology"/>
<protein>
    <submittedName>
        <fullName evidence="11">Uncharacterized protein</fullName>
    </submittedName>
</protein>
<dbReference type="PRINTS" id="PR00364">
    <property type="entry name" value="DISEASERSIST"/>
</dbReference>
<dbReference type="EMBL" id="LR743588">
    <property type="protein sequence ID" value="CAA2614215.1"/>
    <property type="molecule type" value="Genomic_DNA"/>
</dbReference>
<dbReference type="GO" id="GO:0006952">
    <property type="term" value="P:defense response"/>
    <property type="evidence" value="ECO:0007669"/>
    <property type="project" value="UniProtKB-KW"/>
</dbReference>
<evidence type="ECO:0000259" key="10">
    <source>
        <dbReference type="Pfam" id="PF25019"/>
    </source>
</evidence>
<sequence>MIDVILAPLVQVLLQNLHAILLSKLEESQKLKTDLRKMGNSLKYVQELLAREDENTERVDKWISWERNLRQIAYDANDVLDEIQTEFLRREHILLHKVRDRCEHLVPSRRNFMHQIGDRVEQINAKLVQITKNLRLGPNLSVEIPVFGRESVVERVVNMLLTGDGSDKPTTIAQCVYNHDHTSAYFEKKTWVYVPDGSNLTQLTKVIIECMDQPTTFTALNRMQSIISDHLRGKRYLLVLDNLWNERLDDWAGINKDWVELQKALLTGGRGAESFTGTVGEPIVLTHLSDENCWSLFSHHAFESEARDAHLVSVGKEIARKCRGWPEATRALGRHLRAADTSAWDHVQKVEIPAFIPDLQQSILNSLVSTYVQWPARLKQCIRFCGIFPPDHQFERDFLIRLWMAQGFLHSRNREPEEIGREYMDSLLDRMFFMRVEDGSPTRYVMPSLVSQMAHYVSADESCLAAYNKEFKRGGTRSFSVNDRSKTTIESFYGCEGLYTLLLLGSSPNLQIPQDMADRLKRLRALDLGCLEIKSLDESIGNLIHLRYLNISSPKIKKLPKSVSKLSNLQTLGLRNCKMLEKLPRTIVSLPKLRHIDLYHDEDFQEEAPCSLSSMPKGIGKLKLLTLSIFVLSSGFTRAQIQELGEMNDIQGDLRLLNLQNISKEASEANLLMKSHITRLELQWGDQQSLKSSDSMSGMVLEKLEAPRGIKELWVVGFDGRWFPKWIGDGSFSKLVKLRLSNCRACPRLPPLGKLPVLEELSIKGMDAVEYVDCEFCGGSNGFHSLKKLKCTFSSLSELVIKDCPQLVACHPIPQKARVLFIEA</sequence>
<evidence type="ECO:0000256" key="6">
    <source>
        <dbReference type="ARBA" id="ARBA00022840"/>
    </source>
</evidence>
<name>A0A7I8I8Q8_SPIIN</name>
<keyword evidence="4" id="KW-0547">Nucleotide-binding</keyword>
<dbReference type="Gene3D" id="3.40.50.300">
    <property type="entry name" value="P-loop containing nucleotide triphosphate hydrolases"/>
    <property type="match status" value="1"/>
</dbReference>
<dbReference type="Pfam" id="PF23559">
    <property type="entry name" value="WHD_DRP"/>
    <property type="match status" value="1"/>
</dbReference>
<dbReference type="Pfam" id="PF25019">
    <property type="entry name" value="LRR_R13L1-DRL21"/>
    <property type="match status" value="1"/>
</dbReference>
<evidence type="ECO:0000256" key="3">
    <source>
        <dbReference type="ARBA" id="ARBA00022737"/>
    </source>
</evidence>
<dbReference type="InterPro" id="IPR058922">
    <property type="entry name" value="WHD_DRP"/>
</dbReference>
<dbReference type="Gene3D" id="1.20.5.4130">
    <property type="match status" value="1"/>
</dbReference>
<keyword evidence="2" id="KW-0433">Leucine-rich repeat</keyword>
<evidence type="ECO:0000259" key="8">
    <source>
        <dbReference type="Pfam" id="PF18052"/>
    </source>
</evidence>
<evidence type="ECO:0000259" key="7">
    <source>
        <dbReference type="Pfam" id="PF00931"/>
    </source>
</evidence>
<comment type="similarity">
    <text evidence="1">Belongs to the disease resistance NB-LRR family.</text>
</comment>
<feature type="domain" description="NB-ARC" evidence="7">
    <location>
        <begin position="168"/>
        <end position="305"/>
    </location>
</feature>
<dbReference type="InterPro" id="IPR041118">
    <property type="entry name" value="Rx_N"/>
</dbReference>
<dbReference type="InterPro" id="IPR032675">
    <property type="entry name" value="LRR_dom_sf"/>
</dbReference>
<evidence type="ECO:0000256" key="1">
    <source>
        <dbReference type="ARBA" id="ARBA00008894"/>
    </source>
</evidence>
<feature type="domain" description="Disease resistance N-terminal" evidence="8">
    <location>
        <begin position="10"/>
        <end position="96"/>
    </location>
</feature>
<dbReference type="PANTHER" id="PTHR36766:SF40">
    <property type="entry name" value="DISEASE RESISTANCE PROTEIN RGA3"/>
    <property type="match status" value="1"/>
</dbReference>
<dbReference type="GO" id="GO:0051707">
    <property type="term" value="P:response to other organism"/>
    <property type="evidence" value="ECO:0007669"/>
    <property type="project" value="UniProtKB-ARBA"/>
</dbReference>
<dbReference type="Gene3D" id="1.10.8.430">
    <property type="entry name" value="Helical domain of apoptotic protease-activating factors"/>
    <property type="match status" value="1"/>
</dbReference>
<evidence type="ECO:0000313" key="11">
    <source>
        <dbReference type="EMBL" id="CAA2614215.1"/>
    </source>
</evidence>
<evidence type="ECO:0000256" key="2">
    <source>
        <dbReference type="ARBA" id="ARBA00022614"/>
    </source>
</evidence>
<dbReference type="InterPro" id="IPR042197">
    <property type="entry name" value="Apaf_helical"/>
</dbReference>
<dbReference type="Pfam" id="PF18052">
    <property type="entry name" value="Rx_N"/>
    <property type="match status" value="1"/>
</dbReference>
<keyword evidence="6" id="KW-0067">ATP-binding</keyword>
<evidence type="ECO:0000256" key="5">
    <source>
        <dbReference type="ARBA" id="ARBA00022821"/>
    </source>
</evidence>
<dbReference type="InterPro" id="IPR056789">
    <property type="entry name" value="LRR_R13L1-DRL21"/>
</dbReference>
<accession>A0A7I8I8Q8</accession>
<dbReference type="PANTHER" id="PTHR36766">
    <property type="entry name" value="PLANT BROAD-SPECTRUM MILDEW RESISTANCE PROTEIN RPW8"/>
    <property type="match status" value="1"/>
</dbReference>
<dbReference type="InterPro" id="IPR027417">
    <property type="entry name" value="P-loop_NTPase"/>
</dbReference>
<dbReference type="SUPFAM" id="SSF52058">
    <property type="entry name" value="L domain-like"/>
    <property type="match status" value="1"/>
</dbReference>
<organism evidence="11">
    <name type="scientific">Spirodela intermedia</name>
    <name type="common">Intermediate duckweed</name>
    <dbReference type="NCBI Taxonomy" id="51605"/>
    <lineage>
        <taxon>Eukaryota</taxon>
        <taxon>Viridiplantae</taxon>
        <taxon>Streptophyta</taxon>
        <taxon>Embryophyta</taxon>
        <taxon>Tracheophyta</taxon>
        <taxon>Spermatophyta</taxon>
        <taxon>Magnoliopsida</taxon>
        <taxon>Liliopsida</taxon>
        <taxon>Araceae</taxon>
        <taxon>Lemnoideae</taxon>
        <taxon>Spirodela</taxon>
    </lineage>
</organism>
<dbReference type="GO" id="GO:0043531">
    <property type="term" value="F:ADP binding"/>
    <property type="evidence" value="ECO:0007669"/>
    <property type="project" value="InterPro"/>
</dbReference>
<feature type="domain" description="R13L1/DRL21-like LRR repeat region" evidence="10">
    <location>
        <begin position="641"/>
        <end position="766"/>
    </location>
</feature>
<evidence type="ECO:0000313" key="12">
    <source>
        <dbReference type="Proteomes" id="UP001189122"/>
    </source>
</evidence>
<dbReference type="Pfam" id="PF00931">
    <property type="entry name" value="NB-ARC"/>
    <property type="match status" value="1"/>
</dbReference>
<dbReference type="EMBL" id="CACRZD030000001">
    <property type="protein sequence ID" value="CAA6654019.1"/>
    <property type="molecule type" value="Genomic_DNA"/>
</dbReference>
<keyword evidence="3" id="KW-0677">Repeat</keyword>
<dbReference type="InterPro" id="IPR002182">
    <property type="entry name" value="NB-ARC"/>
</dbReference>
<feature type="domain" description="Disease resistance protein winged helix" evidence="9">
    <location>
        <begin position="387"/>
        <end position="454"/>
    </location>
</feature>
<dbReference type="SUPFAM" id="SSF52540">
    <property type="entry name" value="P-loop containing nucleoside triphosphate hydrolases"/>
    <property type="match status" value="1"/>
</dbReference>
<dbReference type="InterPro" id="IPR036388">
    <property type="entry name" value="WH-like_DNA-bd_sf"/>
</dbReference>